<dbReference type="EMBL" id="VSSQ01005132">
    <property type="protein sequence ID" value="MPM27982.1"/>
    <property type="molecule type" value="Genomic_DNA"/>
</dbReference>
<organism evidence="1">
    <name type="scientific">bioreactor metagenome</name>
    <dbReference type="NCBI Taxonomy" id="1076179"/>
    <lineage>
        <taxon>unclassified sequences</taxon>
        <taxon>metagenomes</taxon>
        <taxon>ecological metagenomes</taxon>
    </lineage>
</organism>
<dbReference type="InterPro" id="IPR027417">
    <property type="entry name" value="P-loop_NTPase"/>
</dbReference>
<evidence type="ECO:0000313" key="1">
    <source>
        <dbReference type="EMBL" id="MPM27982.1"/>
    </source>
</evidence>
<name>A0A644YH81_9ZZZZ</name>
<reference evidence="1" key="1">
    <citation type="submission" date="2019-08" db="EMBL/GenBank/DDBJ databases">
        <authorList>
            <person name="Kucharzyk K."/>
            <person name="Murdoch R.W."/>
            <person name="Higgins S."/>
            <person name="Loffler F."/>
        </authorList>
    </citation>
    <scope>NUCLEOTIDE SEQUENCE</scope>
</reference>
<gene>
    <name evidence="1" type="ORF">SDC9_74499</name>
</gene>
<accession>A0A644YH81</accession>
<comment type="caution">
    <text evidence="1">The sequence shown here is derived from an EMBL/GenBank/DDBJ whole genome shotgun (WGS) entry which is preliminary data.</text>
</comment>
<sequence>MVRLIMGVKGSGKTKQLIDLINSAAKDEPGNVVCIEANSALTYDIHYRIRLIDALEYKLNGYESLRGFVSGLYAGNYDISHVFIDNLCKVVGGDVGHETEEFLNWLDAFGEKNGIKFTVTISADLGLATDGMQKFL</sequence>
<dbReference type="SUPFAM" id="SSF52540">
    <property type="entry name" value="P-loop containing nucleoside triphosphate hydrolases"/>
    <property type="match status" value="1"/>
</dbReference>
<evidence type="ECO:0008006" key="2">
    <source>
        <dbReference type="Google" id="ProtNLM"/>
    </source>
</evidence>
<protein>
    <recommendedName>
        <fullName evidence="2">Zona occludens toxin N-terminal domain-containing protein</fullName>
    </recommendedName>
</protein>
<proteinExistence type="predicted"/>
<dbReference type="AlphaFoldDB" id="A0A644YH81"/>